<comment type="caution">
    <text evidence="2">The sequence shown here is derived from an EMBL/GenBank/DDBJ whole genome shotgun (WGS) entry which is preliminary data.</text>
</comment>
<dbReference type="PROSITE" id="PS51819">
    <property type="entry name" value="VOC"/>
    <property type="match status" value="1"/>
</dbReference>
<dbReference type="InterPro" id="IPR029068">
    <property type="entry name" value="Glyas_Bleomycin-R_OHBP_Dase"/>
</dbReference>
<sequence length="136" mass="14905">MELSLSHTFVVVDDQDEALAFYRDLLGLVVKEDLTFGPNRWLSLHAPNQPDVEIVLETPAMRLGPDAETFSAIVAKGNLTALIFTTDDCGATFERLAAAGAEVVQEPVEQSYGVRDCAFRDPSGNAVRFSEYVKKP</sequence>
<dbReference type="InterPro" id="IPR037523">
    <property type="entry name" value="VOC_core"/>
</dbReference>
<dbReference type="PANTHER" id="PTHR36437">
    <property type="entry name" value="GLYOXALASE/BLEOMYCIN RESISTANCE PROTEIN/DIOXYGENASE"/>
    <property type="match status" value="1"/>
</dbReference>
<dbReference type="AlphaFoldDB" id="A0A545AM48"/>
<dbReference type="RefSeq" id="WP_142707084.1">
    <property type="nucleotide sequence ID" value="NZ_VIRS01000018.1"/>
</dbReference>
<dbReference type="EMBL" id="VIRS01000018">
    <property type="protein sequence ID" value="TQS42394.1"/>
    <property type="molecule type" value="Genomic_DNA"/>
</dbReference>
<reference evidence="2 3" key="1">
    <citation type="submission" date="2019-07" db="EMBL/GenBank/DDBJ databases">
        <title>Cryptosporangium phraense sp. nov., isolated from plant litter.</title>
        <authorList>
            <person name="Suriyachadkun C."/>
        </authorList>
    </citation>
    <scope>NUCLEOTIDE SEQUENCE [LARGE SCALE GENOMIC DNA]</scope>
    <source>
        <strain evidence="2 3">A-T 5661</strain>
    </source>
</reference>
<feature type="domain" description="VOC" evidence="1">
    <location>
        <begin position="4"/>
        <end position="132"/>
    </location>
</feature>
<evidence type="ECO:0000313" key="3">
    <source>
        <dbReference type="Proteomes" id="UP000317982"/>
    </source>
</evidence>
<gene>
    <name evidence="2" type="ORF">FL583_24070</name>
</gene>
<organism evidence="2 3">
    <name type="scientific">Cryptosporangium phraense</name>
    <dbReference type="NCBI Taxonomy" id="2593070"/>
    <lineage>
        <taxon>Bacteria</taxon>
        <taxon>Bacillati</taxon>
        <taxon>Actinomycetota</taxon>
        <taxon>Actinomycetes</taxon>
        <taxon>Cryptosporangiales</taxon>
        <taxon>Cryptosporangiaceae</taxon>
        <taxon>Cryptosporangium</taxon>
    </lineage>
</organism>
<protein>
    <submittedName>
        <fullName evidence="2">VOC family protein</fullName>
    </submittedName>
</protein>
<dbReference type="Gene3D" id="3.10.180.10">
    <property type="entry name" value="2,3-Dihydroxybiphenyl 1,2-Dioxygenase, domain 1"/>
    <property type="match status" value="1"/>
</dbReference>
<dbReference type="Pfam" id="PF00903">
    <property type="entry name" value="Glyoxalase"/>
    <property type="match status" value="1"/>
</dbReference>
<keyword evidence="3" id="KW-1185">Reference proteome</keyword>
<dbReference type="PANTHER" id="PTHR36437:SF2">
    <property type="entry name" value="GLYOXALASE_BLEOMYCIN RESISTANCE PROTEIN_DIOXYGENASE"/>
    <property type="match status" value="1"/>
</dbReference>
<dbReference type="OrthoDB" id="9794917at2"/>
<evidence type="ECO:0000259" key="1">
    <source>
        <dbReference type="PROSITE" id="PS51819"/>
    </source>
</evidence>
<proteinExistence type="predicted"/>
<dbReference type="SUPFAM" id="SSF54593">
    <property type="entry name" value="Glyoxalase/Bleomycin resistance protein/Dihydroxybiphenyl dioxygenase"/>
    <property type="match status" value="1"/>
</dbReference>
<evidence type="ECO:0000313" key="2">
    <source>
        <dbReference type="EMBL" id="TQS42394.1"/>
    </source>
</evidence>
<name>A0A545AM48_9ACTN</name>
<dbReference type="InParanoid" id="A0A545AM48"/>
<accession>A0A545AM48</accession>
<dbReference type="Proteomes" id="UP000317982">
    <property type="component" value="Unassembled WGS sequence"/>
</dbReference>
<dbReference type="InterPro" id="IPR004360">
    <property type="entry name" value="Glyas_Fos-R_dOase_dom"/>
</dbReference>